<evidence type="ECO:0000256" key="1">
    <source>
        <dbReference type="SAM" id="MobiDB-lite"/>
    </source>
</evidence>
<evidence type="ECO:0000313" key="2">
    <source>
        <dbReference type="EMBL" id="SFG37057.1"/>
    </source>
</evidence>
<organism evidence="2 3">
    <name type="scientific">Streptomyces mirabilis</name>
    <dbReference type="NCBI Taxonomy" id="68239"/>
    <lineage>
        <taxon>Bacteria</taxon>
        <taxon>Bacillati</taxon>
        <taxon>Actinomycetota</taxon>
        <taxon>Actinomycetes</taxon>
        <taxon>Kitasatosporales</taxon>
        <taxon>Streptomycetaceae</taxon>
        <taxon>Streptomyces</taxon>
    </lineage>
</organism>
<feature type="region of interest" description="Disordered" evidence="1">
    <location>
        <begin position="1"/>
        <end position="70"/>
    </location>
</feature>
<feature type="compositionally biased region" description="Basic and acidic residues" evidence="1">
    <location>
        <begin position="1"/>
        <end position="11"/>
    </location>
</feature>
<proteinExistence type="predicted"/>
<accession>A0A1I2REM4</accession>
<sequence length="338" mass="35813">MPEGAHGDAEALRGPTTPFGGRHLDRRARGGGAVPRRLPGIPRNRVTDRPPTSLSSYVTTDQETRPHAAGRPVRWAADTVATMREGARLRLDYSASSLWRVDRMIDGLRREDTPYAAVESVLRGFGAYAGEVIVRQTGAEWWQADGHHWIRTAEGRRGIPSTRPAAASPDTAHCGCCAATRRRAHPNPGIGGRGEVRDPRRTARHRPDTCVGRPEPRAVGGVPAAPSLSVPLTGGVKSGTERGPGGAAPASGWRAPSACAVPNPALTQRMAGAKRHPTGTVPVAPRLTHTASTGRRGAVRRPWTPRRGHVSPARRGSQELPAPALASSAAGWRAPATT</sequence>
<feature type="region of interest" description="Disordered" evidence="1">
    <location>
        <begin position="183"/>
        <end position="255"/>
    </location>
</feature>
<name>A0A1I2REM4_9ACTN</name>
<evidence type="ECO:0000313" key="3">
    <source>
        <dbReference type="Proteomes" id="UP000181942"/>
    </source>
</evidence>
<dbReference type="EMBL" id="FONR01000019">
    <property type="protein sequence ID" value="SFG37057.1"/>
    <property type="molecule type" value="Genomic_DNA"/>
</dbReference>
<protein>
    <submittedName>
        <fullName evidence="2">Uncharacterized protein</fullName>
    </submittedName>
</protein>
<feature type="compositionally biased region" description="Low complexity" evidence="1">
    <location>
        <begin position="320"/>
        <end position="330"/>
    </location>
</feature>
<dbReference type="Proteomes" id="UP000181942">
    <property type="component" value="Unassembled WGS sequence"/>
</dbReference>
<reference evidence="2 3" key="1">
    <citation type="submission" date="2016-10" db="EMBL/GenBank/DDBJ databases">
        <authorList>
            <person name="de Groot N.N."/>
        </authorList>
    </citation>
    <scope>NUCLEOTIDE SEQUENCE [LARGE SCALE GENOMIC DNA]</scope>
    <source>
        <strain evidence="2 3">OK461</strain>
    </source>
</reference>
<gene>
    <name evidence="2" type="ORF">SAMN02787118_119142</name>
</gene>
<feature type="compositionally biased region" description="Polar residues" evidence="1">
    <location>
        <begin position="50"/>
        <end position="61"/>
    </location>
</feature>
<feature type="compositionally biased region" description="Basic residues" evidence="1">
    <location>
        <begin position="297"/>
        <end position="309"/>
    </location>
</feature>
<dbReference type="AlphaFoldDB" id="A0A1I2REM4"/>
<feature type="region of interest" description="Disordered" evidence="1">
    <location>
        <begin position="290"/>
        <end position="338"/>
    </location>
</feature>
<feature type="compositionally biased region" description="Basic and acidic residues" evidence="1">
    <location>
        <begin position="194"/>
        <end position="208"/>
    </location>
</feature>